<dbReference type="PANTHER" id="PTHR23290:SF0">
    <property type="entry name" value="RRNA N6-ADENOSINE-METHYLTRANSFERASE METTL5"/>
    <property type="match status" value="1"/>
</dbReference>
<dbReference type="PANTHER" id="PTHR23290">
    <property type="entry name" value="RRNA N6-ADENOSINE-METHYLTRANSFERASE METTL5"/>
    <property type="match status" value="1"/>
</dbReference>
<proteinExistence type="predicted"/>
<dbReference type="InterPro" id="IPR029063">
    <property type="entry name" value="SAM-dependent_MTases_sf"/>
</dbReference>
<dbReference type="SUPFAM" id="SSF53335">
    <property type="entry name" value="S-adenosyl-L-methionine-dependent methyltransferases"/>
    <property type="match status" value="1"/>
</dbReference>
<organism evidence="2 3">
    <name type="scientific">Salinactinospora qingdaonensis</name>
    <dbReference type="NCBI Taxonomy" id="702744"/>
    <lineage>
        <taxon>Bacteria</taxon>
        <taxon>Bacillati</taxon>
        <taxon>Actinomycetota</taxon>
        <taxon>Actinomycetes</taxon>
        <taxon>Streptosporangiales</taxon>
        <taxon>Nocardiopsidaceae</taxon>
        <taxon>Salinactinospora</taxon>
    </lineage>
</organism>
<accession>A0ABP7FQH5</accession>
<reference evidence="3" key="1">
    <citation type="journal article" date="2019" name="Int. J. Syst. Evol. Microbiol.">
        <title>The Global Catalogue of Microorganisms (GCM) 10K type strain sequencing project: providing services to taxonomists for standard genome sequencing and annotation.</title>
        <authorList>
            <consortium name="The Broad Institute Genomics Platform"/>
            <consortium name="The Broad Institute Genome Sequencing Center for Infectious Disease"/>
            <person name="Wu L."/>
            <person name="Ma J."/>
        </authorList>
    </citation>
    <scope>NUCLEOTIDE SEQUENCE [LARGE SCALE GENOMIC DNA]</scope>
    <source>
        <strain evidence="3">JCM 17137</strain>
    </source>
</reference>
<dbReference type="Proteomes" id="UP001500908">
    <property type="component" value="Unassembled WGS sequence"/>
</dbReference>
<dbReference type="EMBL" id="BAABDD010000009">
    <property type="protein sequence ID" value="GAA3743626.1"/>
    <property type="molecule type" value="Genomic_DNA"/>
</dbReference>
<evidence type="ECO:0000313" key="3">
    <source>
        <dbReference type="Proteomes" id="UP001500908"/>
    </source>
</evidence>
<name>A0ABP7FQH5_9ACTN</name>
<comment type="caution">
    <text evidence="2">The sequence shown here is derived from an EMBL/GenBank/DDBJ whole genome shotgun (WGS) entry which is preliminary data.</text>
</comment>
<dbReference type="InterPro" id="IPR002052">
    <property type="entry name" value="DNA_methylase_N6_adenine_CS"/>
</dbReference>
<dbReference type="InterPro" id="IPR051720">
    <property type="entry name" value="rRNA_MeTrfase/Polyamine_Synth"/>
</dbReference>
<keyword evidence="3" id="KW-1185">Reference proteome</keyword>
<sequence length="537" mass="57613">MNDLPAELSAHLSEQGVDASRSRLVLSRLADGRWWSARELVRATAVAHRVVSAVLDALGDTLEHEGERVRLPGPTAGEAFTQPEVADPVGHLLAEHAEAARELERLVAQAPRPRADLDHVSATAATALRRAVLCTTRFALEGRHVLCVGDHDLTSLALRLVQPECEVAVVDIDERILDYIAAAADRLDLPVHCYFADLRASLPRAVRGRADLVFTDPPYTPEGVELFVRHGLAGLADTRHSRILLAYGASETTPALAAKTQDRLGRMRLTFEAIWPGFNRYLGAEAIGAASDLYLLRPTSRSPVGQSAPLETARIYSQGSNARESTGGLEPDAATALLEGSETCVAVGQWPAAALGPHVGHVRLATWLTTESTQQAGTAVVNLAGGWETLALRAILAAQSEQVRVVVATASPEGGDEGRRRLPALLAPRWNISFSRPKPDAEHTVITARRASQPPDDAAGQLLAHCQERAHGSVASVLREGVTRVAAARHTPVNKRTARTLVAQAAPWLSGHTLIDLPERYLERLPQVAAHLVAALD</sequence>
<dbReference type="InterPro" id="IPR002723">
    <property type="entry name" value="BpsA_C"/>
</dbReference>
<dbReference type="PROSITE" id="PS00092">
    <property type="entry name" value="N6_MTASE"/>
    <property type="match status" value="1"/>
</dbReference>
<dbReference type="RefSeq" id="WP_344970973.1">
    <property type="nucleotide sequence ID" value="NZ_BAABDD010000009.1"/>
</dbReference>
<evidence type="ECO:0000313" key="2">
    <source>
        <dbReference type="EMBL" id="GAA3743626.1"/>
    </source>
</evidence>
<protein>
    <submittedName>
        <fullName evidence="2">Bis-aminopropyl spermidine synthase family protein</fullName>
    </submittedName>
</protein>
<dbReference type="Gene3D" id="3.40.50.150">
    <property type="entry name" value="Vaccinia Virus protein VP39"/>
    <property type="match status" value="1"/>
</dbReference>
<evidence type="ECO:0000259" key="1">
    <source>
        <dbReference type="Pfam" id="PF01861"/>
    </source>
</evidence>
<dbReference type="Pfam" id="PF01861">
    <property type="entry name" value="BpsA_C"/>
    <property type="match status" value="1"/>
</dbReference>
<feature type="domain" description="N(4)-bis(aminopropyl)spermidine synthase C-terminal" evidence="1">
    <location>
        <begin position="101"/>
        <end position="287"/>
    </location>
</feature>
<gene>
    <name evidence="2" type="ORF">GCM10022402_24150</name>
</gene>